<protein>
    <submittedName>
        <fullName evidence="1">Uncharacterized protein</fullName>
    </submittedName>
</protein>
<dbReference type="STRING" id="1227456.C450_05420"/>
<dbReference type="EMBL" id="AOME01000026">
    <property type="protein sequence ID" value="EMA54708.1"/>
    <property type="molecule type" value="Genomic_DNA"/>
</dbReference>
<dbReference type="Proteomes" id="UP000011625">
    <property type="component" value="Unassembled WGS sequence"/>
</dbReference>
<keyword evidence="2" id="KW-1185">Reference proteome</keyword>
<evidence type="ECO:0000313" key="2">
    <source>
        <dbReference type="Proteomes" id="UP000011625"/>
    </source>
</evidence>
<accession>M0NAV9</accession>
<evidence type="ECO:0000313" key="1">
    <source>
        <dbReference type="EMBL" id="EMA54708.1"/>
    </source>
</evidence>
<organism evidence="1 2">
    <name type="scientific">Halococcus salifodinae DSM 8989</name>
    <dbReference type="NCBI Taxonomy" id="1227456"/>
    <lineage>
        <taxon>Archaea</taxon>
        <taxon>Methanobacteriati</taxon>
        <taxon>Methanobacteriota</taxon>
        <taxon>Stenosarchaea group</taxon>
        <taxon>Halobacteria</taxon>
        <taxon>Halobacteriales</taxon>
        <taxon>Halococcaceae</taxon>
        <taxon>Halococcus</taxon>
    </lineage>
</organism>
<dbReference type="PATRIC" id="fig|1227456.3.peg.1101"/>
<comment type="caution">
    <text evidence="1">The sequence shown here is derived from an EMBL/GenBank/DDBJ whole genome shotgun (WGS) entry which is preliminary data.</text>
</comment>
<dbReference type="AlphaFoldDB" id="M0NAV9"/>
<dbReference type="RefSeq" id="WP_005041017.1">
    <property type="nucleotide sequence ID" value="NZ_AOME01000026.1"/>
</dbReference>
<proteinExistence type="predicted"/>
<name>M0NAV9_9EURY</name>
<sequence length="87" mass="9310">MQTVTASDGTGDPGNPYFAITINGAQQFTTAEVEHTTNGTFTVPVDASQLSAGQGQLRIRVQFVDENIALDDDIATKTVRVEYPPPI</sequence>
<gene>
    <name evidence="1" type="ORF">C450_05420</name>
</gene>
<reference evidence="1 2" key="1">
    <citation type="journal article" date="2014" name="PLoS Genet.">
        <title>Phylogenetically driven sequencing of extremely halophilic archaea reveals strategies for static and dynamic osmo-response.</title>
        <authorList>
            <person name="Becker E.A."/>
            <person name="Seitzer P.M."/>
            <person name="Tritt A."/>
            <person name="Larsen D."/>
            <person name="Krusor M."/>
            <person name="Yao A.I."/>
            <person name="Wu D."/>
            <person name="Madern D."/>
            <person name="Eisen J.A."/>
            <person name="Darling A.E."/>
            <person name="Facciotti M.T."/>
        </authorList>
    </citation>
    <scope>NUCLEOTIDE SEQUENCE [LARGE SCALE GENOMIC DNA]</scope>
    <source>
        <strain evidence="1 2">DSM 8989</strain>
    </source>
</reference>